<name>A0ABV7V3W3_9SPHN</name>
<dbReference type="Gene3D" id="1.20.5.1930">
    <property type="match status" value="1"/>
</dbReference>
<organism evidence="6 7">
    <name type="scientific">Novosphingobium pokkalii</name>
    <dbReference type="NCBI Taxonomy" id="1770194"/>
    <lineage>
        <taxon>Bacteria</taxon>
        <taxon>Pseudomonadati</taxon>
        <taxon>Pseudomonadota</taxon>
        <taxon>Alphaproteobacteria</taxon>
        <taxon>Sphingomonadales</taxon>
        <taxon>Sphingomonadaceae</taxon>
        <taxon>Novosphingobium</taxon>
    </lineage>
</organism>
<evidence type="ECO:0000259" key="5">
    <source>
        <dbReference type="SMART" id="SM00387"/>
    </source>
</evidence>
<dbReference type="InterPro" id="IPR036890">
    <property type="entry name" value="HATPase_C_sf"/>
</dbReference>
<dbReference type="PANTHER" id="PTHR24421">
    <property type="entry name" value="NITRATE/NITRITE SENSOR PROTEIN NARX-RELATED"/>
    <property type="match status" value="1"/>
</dbReference>
<keyword evidence="4" id="KW-0472">Membrane</keyword>
<evidence type="ECO:0000313" key="7">
    <source>
        <dbReference type="Proteomes" id="UP001595683"/>
    </source>
</evidence>
<dbReference type="Pfam" id="PF02518">
    <property type="entry name" value="HATPase_c"/>
    <property type="match status" value="1"/>
</dbReference>
<keyword evidence="4" id="KW-1133">Transmembrane helix</keyword>
<sequence length="250" mass="27385">MSCRDALGAGALAALVVLGGVLCLLYLARVHYLGRLIRDRMAERMQERERIARDLHDTLIQGVQGLIMQFQSVADHLAHDPAAQAVLVPALDRAEEMLVEGRERVKGLRRLEDRHLRRQLQRVIDKQLTTARVSLTIKGTVRPLQPDIADDIVAIAGEALCNAVRHAQAKAIEIQVEYGARALVLFVSDDGIGIATPDAEDRAALTKGHYGLIGMRERARRIGATFAIESEPGLGTLVRLSVPARLAYIA</sequence>
<evidence type="ECO:0000256" key="4">
    <source>
        <dbReference type="SAM" id="Phobius"/>
    </source>
</evidence>
<accession>A0ABV7V3W3</accession>
<dbReference type="Gene3D" id="3.30.565.10">
    <property type="entry name" value="Histidine kinase-like ATPase, C-terminal domain"/>
    <property type="match status" value="1"/>
</dbReference>
<dbReference type="InterPro" id="IPR050482">
    <property type="entry name" value="Sensor_HK_TwoCompSys"/>
</dbReference>
<proteinExistence type="predicted"/>
<evidence type="ECO:0000256" key="3">
    <source>
        <dbReference type="ARBA" id="ARBA00023012"/>
    </source>
</evidence>
<keyword evidence="4" id="KW-0812">Transmembrane</keyword>
<keyword evidence="1" id="KW-0808">Transferase</keyword>
<dbReference type="SUPFAM" id="SSF55874">
    <property type="entry name" value="ATPase domain of HSP90 chaperone/DNA topoisomerase II/histidine kinase"/>
    <property type="match status" value="1"/>
</dbReference>
<evidence type="ECO:0000256" key="1">
    <source>
        <dbReference type="ARBA" id="ARBA00022679"/>
    </source>
</evidence>
<evidence type="ECO:0000256" key="2">
    <source>
        <dbReference type="ARBA" id="ARBA00022777"/>
    </source>
</evidence>
<dbReference type="SMART" id="SM00387">
    <property type="entry name" value="HATPase_c"/>
    <property type="match status" value="1"/>
</dbReference>
<keyword evidence="3" id="KW-0902">Two-component regulatory system</keyword>
<feature type="domain" description="Histidine kinase/HSP90-like ATPase" evidence="5">
    <location>
        <begin position="147"/>
        <end position="246"/>
    </location>
</feature>
<keyword evidence="2 6" id="KW-0418">Kinase</keyword>
<dbReference type="PANTHER" id="PTHR24421:SF62">
    <property type="entry name" value="SENSORY TRANSDUCTION HISTIDINE KINASE"/>
    <property type="match status" value="1"/>
</dbReference>
<comment type="caution">
    <text evidence="6">The sequence shown here is derived from an EMBL/GenBank/DDBJ whole genome shotgun (WGS) entry which is preliminary data.</text>
</comment>
<protein>
    <submittedName>
        <fullName evidence="6">Sensor histidine kinase</fullName>
    </submittedName>
</protein>
<dbReference type="Proteomes" id="UP001595683">
    <property type="component" value="Unassembled WGS sequence"/>
</dbReference>
<dbReference type="InterPro" id="IPR003594">
    <property type="entry name" value="HATPase_dom"/>
</dbReference>
<dbReference type="EMBL" id="JBHRYE010000012">
    <property type="protein sequence ID" value="MFC3671526.1"/>
    <property type="molecule type" value="Genomic_DNA"/>
</dbReference>
<dbReference type="CDD" id="cd16917">
    <property type="entry name" value="HATPase_UhpB-NarQ-NarX-like"/>
    <property type="match status" value="1"/>
</dbReference>
<gene>
    <name evidence="6" type="ORF">ACFOOT_08810</name>
</gene>
<keyword evidence="7" id="KW-1185">Reference proteome</keyword>
<feature type="transmembrane region" description="Helical" evidence="4">
    <location>
        <begin position="6"/>
        <end position="28"/>
    </location>
</feature>
<evidence type="ECO:0000313" key="6">
    <source>
        <dbReference type="EMBL" id="MFC3671526.1"/>
    </source>
</evidence>
<dbReference type="GO" id="GO:0016301">
    <property type="term" value="F:kinase activity"/>
    <property type="evidence" value="ECO:0007669"/>
    <property type="project" value="UniProtKB-KW"/>
</dbReference>
<dbReference type="Pfam" id="PF07730">
    <property type="entry name" value="HisKA_3"/>
    <property type="match status" value="1"/>
</dbReference>
<dbReference type="RefSeq" id="WP_191323679.1">
    <property type="nucleotide sequence ID" value="NZ_BMZP01000005.1"/>
</dbReference>
<dbReference type="InterPro" id="IPR011712">
    <property type="entry name" value="Sig_transdc_His_kin_sub3_dim/P"/>
</dbReference>
<reference evidence="7" key="1">
    <citation type="journal article" date="2019" name="Int. J. Syst. Evol. Microbiol.">
        <title>The Global Catalogue of Microorganisms (GCM) 10K type strain sequencing project: providing services to taxonomists for standard genome sequencing and annotation.</title>
        <authorList>
            <consortium name="The Broad Institute Genomics Platform"/>
            <consortium name="The Broad Institute Genome Sequencing Center for Infectious Disease"/>
            <person name="Wu L."/>
            <person name="Ma J."/>
        </authorList>
    </citation>
    <scope>NUCLEOTIDE SEQUENCE [LARGE SCALE GENOMIC DNA]</scope>
    <source>
        <strain evidence="7">KCTC 42224</strain>
    </source>
</reference>